<keyword evidence="4" id="KW-1185">Reference proteome</keyword>
<evidence type="ECO:0000313" key="3">
    <source>
        <dbReference type="EMBL" id="CAL6040951.1"/>
    </source>
</evidence>
<dbReference type="SUPFAM" id="SSF50182">
    <property type="entry name" value="Sm-like ribonucleoproteins"/>
    <property type="match status" value="1"/>
</dbReference>
<dbReference type="InterPro" id="IPR010920">
    <property type="entry name" value="LSM_dom_sf"/>
</dbReference>
<reference evidence="3 4" key="2">
    <citation type="submission" date="2024-07" db="EMBL/GenBank/DDBJ databases">
        <authorList>
            <person name="Akdeniz Z."/>
        </authorList>
    </citation>
    <scope>NUCLEOTIDE SEQUENCE [LARGE SCALE GENOMIC DNA]</scope>
</reference>
<sequence>MSKQIKHLQMKNFVNKYVDIYSSDSKYSGIMLSTDSHMNVLIKDCVEVQMKSENKRLLGLIMLKGDQIQFIVPSNIQQQAIVVAEKKEVVKAKVNVPKLPGGLKGLPGLRK</sequence>
<protein>
    <submittedName>
        <fullName evidence="2">LSM domain-containing protein</fullName>
    </submittedName>
    <submittedName>
        <fullName evidence="3">LSM_domain-containing protein</fullName>
    </submittedName>
</protein>
<comment type="caution">
    <text evidence="2">The sequence shown here is derived from an EMBL/GenBank/DDBJ whole genome shotgun (WGS) entry which is preliminary data.</text>
</comment>
<dbReference type="EMBL" id="CATOUU010000714">
    <property type="protein sequence ID" value="CAI9943266.1"/>
    <property type="molecule type" value="Genomic_DNA"/>
</dbReference>
<accession>A0AA86PRA8</accession>
<evidence type="ECO:0000313" key="2">
    <source>
        <dbReference type="EMBL" id="CAI9943266.1"/>
    </source>
</evidence>
<dbReference type="Pfam" id="PF01423">
    <property type="entry name" value="LSM"/>
    <property type="match status" value="1"/>
</dbReference>
<name>A0AA86PRA8_9EUKA</name>
<dbReference type="InterPro" id="IPR047575">
    <property type="entry name" value="Sm"/>
</dbReference>
<evidence type="ECO:0000259" key="1">
    <source>
        <dbReference type="PROSITE" id="PS52002"/>
    </source>
</evidence>
<dbReference type="PROSITE" id="PS52002">
    <property type="entry name" value="SM"/>
    <property type="match status" value="1"/>
</dbReference>
<proteinExistence type="predicted"/>
<dbReference type="EMBL" id="CAXDID020000147">
    <property type="protein sequence ID" value="CAL6040951.1"/>
    <property type="molecule type" value="Genomic_DNA"/>
</dbReference>
<dbReference type="GO" id="GO:0003723">
    <property type="term" value="F:RNA binding"/>
    <property type="evidence" value="ECO:0007669"/>
    <property type="project" value="InterPro"/>
</dbReference>
<feature type="domain" description="Sm" evidence="1">
    <location>
        <begin position="1"/>
        <end position="77"/>
    </location>
</feature>
<dbReference type="AlphaFoldDB" id="A0AA86PRA8"/>
<dbReference type="Gene3D" id="2.30.30.100">
    <property type="match status" value="1"/>
</dbReference>
<dbReference type="InterPro" id="IPR001163">
    <property type="entry name" value="Sm_dom_euk/arc"/>
</dbReference>
<gene>
    <name evidence="2" type="ORF">HINF_LOCUS30911</name>
    <name evidence="3" type="ORF">HINF_LOCUS38604</name>
</gene>
<evidence type="ECO:0000313" key="4">
    <source>
        <dbReference type="Proteomes" id="UP001642409"/>
    </source>
</evidence>
<dbReference type="SMART" id="SM00651">
    <property type="entry name" value="Sm"/>
    <property type="match status" value="1"/>
</dbReference>
<organism evidence="2">
    <name type="scientific">Hexamita inflata</name>
    <dbReference type="NCBI Taxonomy" id="28002"/>
    <lineage>
        <taxon>Eukaryota</taxon>
        <taxon>Metamonada</taxon>
        <taxon>Diplomonadida</taxon>
        <taxon>Hexamitidae</taxon>
        <taxon>Hexamitinae</taxon>
        <taxon>Hexamita</taxon>
    </lineage>
</organism>
<dbReference type="Proteomes" id="UP001642409">
    <property type="component" value="Unassembled WGS sequence"/>
</dbReference>
<reference evidence="2" key="1">
    <citation type="submission" date="2023-06" db="EMBL/GenBank/DDBJ databases">
        <authorList>
            <person name="Kurt Z."/>
        </authorList>
    </citation>
    <scope>NUCLEOTIDE SEQUENCE</scope>
</reference>